<proteinExistence type="predicted"/>
<protein>
    <recommendedName>
        <fullName evidence="1">Fungal-type protein kinase domain-containing protein</fullName>
    </recommendedName>
</protein>
<name>A0ABX2VQ63_AJEDR</name>
<dbReference type="EMBL" id="EQ999973">
    <property type="protein sequence ID" value="OAS99393.1"/>
    <property type="molecule type" value="Genomic_DNA"/>
</dbReference>
<dbReference type="Pfam" id="PF17667">
    <property type="entry name" value="Pkinase_fungal"/>
    <property type="match status" value="1"/>
</dbReference>
<dbReference type="PANTHER" id="PTHR38248">
    <property type="entry name" value="FUNK1 6"/>
    <property type="match status" value="1"/>
</dbReference>
<evidence type="ECO:0000259" key="1">
    <source>
        <dbReference type="Pfam" id="PF17667"/>
    </source>
</evidence>
<dbReference type="InterPro" id="IPR040976">
    <property type="entry name" value="Pkinase_fungal"/>
</dbReference>
<dbReference type="EMBL" id="EQ999973">
    <property type="protein sequence ID" value="OAS99394.1"/>
    <property type="molecule type" value="Genomic_DNA"/>
</dbReference>
<evidence type="ECO:0000313" key="2">
    <source>
        <dbReference type="EMBL" id="OAS99393.1"/>
    </source>
</evidence>
<gene>
    <name evidence="2" type="ORF">BDCG_16103</name>
</gene>
<dbReference type="PANTHER" id="PTHR38248:SF2">
    <property type="entry name" value="FUNK1 11"/>
    <property type="match status" value="1"/>
</dbReference>
<sequence length="338" mass="38643">MLKEFNINQNSLQFVSVVLEFLLMSWEQLGFDLIIIMTGTEQYIKIEKDECTEEGELLQEAMMKRVKNVMKYYHHETIHIDVKVDNVLAIRKGLSILMKDEKGGFKATVQCSMSQRGQKSQGSTTGQKKPIYQNSLKAVLLTALAGCIEGYMSLHDEAGLIQCDVSPQNLMVNEDKDNSSWPAFLIDLDLAIRVQRDASSGAWGKTGTRAFMAIGVLYGEKHCFMHDLESFFWVLFWIYIHYDSPGKGSTVKWFEKWNYMSTEELAAAKQGVISEESDFLRIAEDYFTLSYQSLISCVNRLQQLVFPNSGWWKKENSNLSRNMIETLQDGENDPNIVN</sequence>
<keyword evidence="3" id="KW-1185">Reference proteome</keyword>
<dbReference type="RefSeq" id="XP_045279122.1">
    <property type="nucleotide sequence ID" value="XM_045425369.1"/>
</dbReference>
<feature type="domain" description="Fungal-type protein kinase" evidence="1">
    <location>
        <begin position="50"/>
        <end position="238"/>
    </location>
</feature>
<reference evidence="3" key="2">
    <citation type="journal article" date="2015" name="PLoS Genet.">
        <title>The dynamic genome and transcriptome of the human fungal pathogen Blastomyces and close relative Emmonsia.</title>
        <authorList>
            <person name="Munoz J.F."/>
            <person name="Gauthier G.M."/>
            <person name="Desjardins C.A."/>
            <person name="Gallo J.E."/>
            <person name="Holder J."/>
            <person name="Sullivan T.D."/>
            <person name="Marty A.J."/>
            <person name="Carmen J.C."/>
            <person name="Chen Z."/>
            <person name="Ding L."/>
            <person name="Gujja S."/>
            <person name="Magrini V."/>
            <person name="Misas E."/>
            <person name="Mitreva M."/>
            <person name="Priest M."/>
            <person name="Saif S."/>
            <person name="Whiston E.A."/>
            <person name="Young S."/>
            <person name="Zeng Q."/>
            <person name="Goldman W.E."/>
            <person name="Mardis E.R."/>
            <person name="Taylor J.W."/>
            <person name="McEwen J.G."/>
            <person name="Clay O.K."/>
            <person name="Klein B.S."/>
            <person name="Cuomo C.A."/>
        </authorList>
    </citation>
    <scope>NUCLEOTIDE SEQUENCE [LARGE SCALE GENOMIC DNA]</scope>
    <source>
        <strain evidence="3">ER-3 / ATCC MYA-2586</strain>
    </source>
</reference>
<dbReference type="RefSeq" id="XP_045279121.1">
    <property type="nucleotide sequence ID" value="XM_045425368.1"/>
</dbReference>
<evidence type="ECO:0000313" key="3">
    <source>
        <dbReference type="Proteomes" id="UP000002039"/>
    </source>
</evidence>
<accession>A0ABX2VQ63</accession>
<dbReference type="Gene3D" id="1.10.510.10">
    <property type="entry name" value="Transferase(Phosphotransferase) domain 1"/>
    <property type="match status" value="1"/>
</dbReference>
<dbReference type="Proteomes" id="UP000002039">
    <property type="component" value="Unassembled WGS sequence"/>
</dbReference>
<organism evidence="2 3">
    <name type="scientific">Ajellomyces dermatitidis (strain ER-3 / ATCC MYA-2586)</name>
    <name type="common">Blastomyces dermatitidis</name>
    <dbReference type="NCBI Taxonomy" id="559297"/>
    <lineage>
        <taxon>Eukaryota</taxon>
        <taxon>Fungi</taxon>
        <taxon>Dikarya</taxon>
        <taxon>Ascomycota</taxon>
        <taxon>Pezizomycotina</taxon>
        <taxon>Eurotiomycetes</taxon>
        <taxon>Eurotiomycetidae</taxon>
        <taxon>Onygenales</taxon>
        <taxon>Ajellomycetaceae</taxon>
        <taxon>Blastomyces</taxon>
    </lineage>
</organism>
<reference evidence="2" key="1">
    <citation type="submission" date="2009-02" db="EMBL/GenBank/DDBJ databases">
        <title>The Genome Sequence of Blastomyces dermatitidis strain ER-3.</title>
        <authorList>
            <consortium name="The Broad Institute Genome Sequencing Platform"/>
            <consortium name="Broad Institute Microbial Sequencing Center."/>
            <person name="Champion M."/>
            <person name="Cuomo C."/>
            <person name="Ma L.-J."/>
            <person name="Henn M.R."/>
            <person name="Klein B."/>
            <person name="Goldman B."/>
            <person name="Young S."/>
            <person name="Kodira C.D."/>
            <person name="Zeng Q."/>
            <person name="Koehrsen M."/>
            <person name="Alvarado L."/>
            <person name="Berlin A.M."/>
            <person name="Heiman D.I."/>
            <person name="Hepburn T.A."/>
            <person name="Saif S."/>
            <person name="Shea T.D."/>
            <person name="Shenoy N."/>
            <person name="Sykes S."/>
            <person name="Galagan J."/>
            <person name="Nusbaum C."/>
            <person name="Birren B."/>
        </authorList>
    </citation>
    <scope>NUCLEOTIDE SEQUENCE</scope>
    <source>
        <strain evidence="2">ER-3</strain>
    </source>
</reference>
<dbReference type="SUPFAM" id="SSF56112">
    <property type="entry name" value="Protein kinase-like (PK-like)"/>
    <property type="match status" value="1"/>
</dbReference>
<dbReference type="InterPro" id="IPR011009">
    <property type="entry name" value="Kinase-like_dom_sf"/>
</dbReference>
<dbReference type="GeneID" id="69030995"/>